<proteinExistence type="predicted"/>
<organism evidence="1 2">
    <name type="scientific">Lophium mytilinum</name>
    <dbReference type="NCBI Taxonomy" id="390894"/>
    <lineage>
        <taxon>Eukaryota</taxon>
        <taxon>Fungi</taxon>
        <taxon>Dikarya</taxon>
        <taxon>Ascomycota</taxon>
        <taxon>Pezizomycotina</taxon>
        <taxon>Dothideomycetes</taxon>
        <taxon>Pleosporomycetidae</taxon>
        <taxon>Mytilinidiales</taxon>
        <taxon>Mytilinidiaceae</taxon>
        <taxon>Lophium</taxon>
    </lineage>
</organism>
<reference evidence="1" key="1">
    <citation type="journal article" date="2020" name="Stud. Mycol.">
        <title>101 Dothideomycetes genomes: a test case for predicting lifestyles and emergence of pathogens.</title>
        <authorList>
            <person name="Haridas S."/>
            <person name="Albert R."/>
            <person name="Binder M."/>
            <person name="Bloem J."/>
            <person name="Labutti K."/>
            <person name="Salamov A."/>
            <person name="Andreopoulos B."/>
            <person name="Baker S."/>
            <person name="Barry K."/>
            <person name="Bills G."/>
            <person name="Bluhm B."/>
            <person name="Cannon C."/>
            <person name="Castanera R."/>
            <person name="Culley D."/>
            <person name="Daum C."/>
            <person name="Ezra D."/>
            <person name="Gonzalez J."/>
            <person name="Henrissat B."/>
            <person name="Kuo A."/>
            <person name="Liang C."/>
            <person name="Lipzen A."/>
            <person name="Lutzoni F."/>
            <person name="Magnuson J."/>
            <person name="Mondo S."/>
            <person name="Nolan M."/>
            <person name="Ohm R."/>
            <person name="Pangilinan J."/>
            <person name="Park H.-J."/>
            <person name="Ramirez L."/>
            <person name="Alfaro M."/>
            <person name="Sun H."/>
            <person name="Tritt A."/>
            <person name="Yoshinaga Y."/>
            <person name="Zwiers L.-H."/>
            <person name="Turgeon B."/>
            <person name="Goodwin S."/>
            <person name="Spatafora J."/>
            <person name="Crous P."/>
            <person name="Grigoriev I."/>
        </authorList>
    </citation>
    <scope>NUCLEOTIDE SEQUENCE</scope>
    <source>
        <strain evidence="1">CBS 269.34</strain>
    </source>
</reference>
<accession>A0A6A6QRQ3</accession>
<evidence type="ECO:0000313" key="2">
    <source>
        <dbReference type="Proteomes" id="UP000799750"/>
    </source>
</evidence>
<gene>
    <name evidence="1" type="ORF">BU16DRAFT_562090</name>
</gene>
<keyword evidence="2" id="KW-1185">Reference proteome</keyword>
<dbReference type="EMBL" id="MU004190">
    <property type="protein sequence ID" value="KAF2494433.1"/>
    <property type="molecule type" value="Genomic_DNA"/>
</dbReference>
<protein>
    <submittedName>
        <fullName evidence="1">Uncharacterized protein</fullName>
    </submittedName>
</protein>
<name>A0A6A6QRQ3_9PEZI</name>
<dbReference type="AlphaFoldDB" id="A0A6A6QRQ3"/>
<evidence type="ECO:0000313" key="1">
    <source>
        <dbReference type="EMBL" id="KAF2494433.1"/>
    </source>
</evidence>
<dbReference type="OrthoDB" id="5030973at2759"/>
<dbReference type="Proteomes" id="UP000799750">
    <property type="component" value="Unassembled WGS sequence"/>
</dbReference>
<sequence>MENDPDDPYQRPLVAQRKSHVAIRYERKDIVHVSLSGDEHCRYILMVVNFRLDPNSGMDISEVVVTYSNGNFFSNPKQHHEHFVRDEGANFRLESRLGGDLKREKTIERNDETFSRVIESIELLCDFGKTIQCLGSFSKI</sequence>